<feature type="compositionally biased region" description="Polar residues" evidence="5">
    <location>
        <begin position="49"/>
        <end position="67"/>
    </location>
</feature>
<evidence type="ECO:0000256" key="5">
    <source>
        <dbReference type="SAM" id="MobiDB-lite"/>
    </source>
</evidence>
<dbReference type="PANTHER" id="PTHR13408:SF0">
    <property type="entry name" value="DNA-DIRECTED RNA POLYMERASE III SUBUNIT RPC4"/>
    <property type="match status" value="1"/>
</dbReference>
<organism evidence="6">
    <name type="scientific">Lepeophtheirus salmonis</name>
    <name type="common">Salmon louse</name>
    <name type="synonym">Caligus salmonis</name>
    <dbReference type="NCBI Taxonomy" id="72036"/>
    <lineage>
        <taxon>Eukaryota</taxon>
        <taxon>Metazoa</taxon>
        <taxon>Ecdysozoa</taxon>
        <taxon>Arthropoda</taxon>
        <taxon>Crustacea</taxon>
        <taxon>Multicrustacea</taxon>
        <taxon>Hexanauplia</taxon>
        <taxon>Copepoda</taxon>
        <taxon>Siphonostomatoida</taxon>
        <taxon>Caligidae</taxon>
        <taxon>Lepeophtheirus</taxon>
    </lineage>
</organism>
<keyword evidence="3" id="KW-0804">Transcription</keyword>
<dbReference type="GO" id="GO:0042797">
    <property type="term" value="P:tRNA transcription by RNA polymerase III"/>
    <property type="evidence" value="ECO:0007669"/>
    <property type="project" value="TreeGrafter"/>
</dbReference>
<keyword evidence="4" id="KW-0539">Nucleus</keyword>
<proteinExistence type="predicted"/>
<evidence type="ECO:0000256" key="2">
    <source>
        <dbReference type="ARBA" id="ARBA00022478"/>
    </source>
</evidence>
<accession>A0A0K2TZK4</accession>
<evidence type="ECO:0000313" key="6">
    <source>
        <dbReference type="EMBL" id="CDW31280.1"/>
    </source>
</evidence>
<dbReference type="Pfam" id="PF05132">
    <property type="entry name" value="RNA_pol_Rpc4"/>
    <property type="match status" value="1"/>
</dbReference>
<reference evidence="6" key="1">
    <citation type="submission" date="2014-05" db="EMBL/GenBank/DDBJ databases">
        <authorList>
            <person name="Chronopoulou M."/>
        </authorList>
    </citation>
    <scope>NUCLEOTIDE SEQUENCE</scope>
    <source>
        <tissue evidence="6">Whole organism</tissue>
    </source>
</reference>
<dbReference type="OrthoDB" id="5836119at2759"/>
<dbReference type="GO" id="GO:0003677">
    <property type="term" value="F:DNA binding"/>
    <property type="evidence" value="ECO:0007669"/>
    <property type="project" value="InterPro"/>
</dbReference>
<feature type="region of interest" description="Disordered" evidence="5">
    <location>
        <begin position="1"/>
        <end position="135"/>
    </location>
</feature>
<evidence type="ECO:0000256" key="3">
    <source>
        <dbReference type="ARBA" id="ARBA00023163"/>
    </source>
</evidence>
<dbReference type="GO" id="GO:0005666">
    <property type="term" value="C:RNA polymerase III complex"/>
    <property type="evidence" value="ECO:0007669"/>
    <property type="project" value="InterPro"/>
</dbReference>
<dbReference type="EMBL" id="HACA01013919">
    <property type="protein sequence ID" value="CDW31280.1"/>
    <property type="molecule type" value="Transcribed_RNA"/>
</dbReference>
<feature type="compositionally biased region" description="Basic and acidic residues" evidence="5">
    <location>
        <begin position="117"/>
        <end position="135"/>
    </location>
</feature>
<feature type="compositionally biased region" description="Polar residues" evidence="5">
    <location>
        <begin position="27"/>
        <end position="36"/>
    </location>
</feature>
<name>A0A0K2TZK4_LEPSM</name>
<keyword evidence="2" id="KW-0240">DNA-directed RNA polymerase</keyword>
<dbReference type="InterPro" id="IPR007811">
    <property type="entry name" value="RPC4"/>
</dbReference>
<dbReference type="PANTHER" id="PTHR13408">
    <property type="entry name" value="DNA-DIRECTED RNA POLYMERASE III"/>
    <property type="match status" value="1"/>
</dbReference>
<protein>
    <submittedName>
        <fullName evidence="6">Polymerase (RNA) III (DNA directed) polypeptide D, 44kDa [Cavia porcellus]</fullName>
    </submittedName>
</protein>
<evidence type="ECO:0000256" key="4">
    <source>
        <dbReference type="ARBA" id="ARBA00023242"/>
    </source>
</evidence>
<evidence type="ECO:0000256" key="1">
    <source>
        <dbReference type="ARBA" id="ARBA00004123"/>
    </source>
</evidence>
<dbReference type="AlphaFoldDB" id="A0A0K2TZK4"/>
<comment type="subcellular location">
    <subcellularLocation>
        <location evidence="1">Nucleus</location>
    </subcellularLocation>
</comment>
<gene>
    <name evidence="6" type="primary">Polr3d</name>
</gene>
<sequence length="327" mass="36216">MSGENSCKNGGSRRLPSFKAQRDLTLGATQKNNTSKKFVPNLNVRRKTTANAAQSNPELEAKSTSSSQKKDHHNNKSNDLRKKPQLIQMDSVFSEGTFESTKKQFRSGGSSGSSRAATDELLEKPRPKYPKDELENELEKERLKNLLRDDFIEDIKVGGTPPIQLPMIQTGNMFKDEDISEVKIEGQKKKYANVVPDDDKLTPKVIKSVQDFMQSPENTDLFLVQLPDMLPGEKTIGSVGDGKLGTIEVRQSGQTRFILENGNELDLELGTQVGFLQDAVSVKLDEQTEDAPSIVGDMTVLGQVIHRLVVTPSWEALLRKSGNVDDS</sequence>